<evidence type="ECO:0000256" key="3">
    <source>
        <dbReference type="SAM" id="MobiDB-lite"/>
    </source>
</evidence>
<dbReference type="AlphaFoldDB" id="A0A5B8N088"/>
<evidence type="ECO:0000313" key="4">
    <source>
        <dbReference type="EMBL" id="QDZ25154.1"/>
    </source>
</evidence>
<reference evidence="4 5" key="1">
    <citation type="submission" date="2018-07" db="EMBL/GenBank/DDBJ databases">
        <title>The complete nuclear genome of the prasinophyte Chloropicon primus (CCMP1205).</title>
        <authorList>
            <person name="Pombert J.-F."/>
            <person name="Otis C."/>
            <person name="Turmel M."/>
            <person name="Lemieux C."/>
        </authorList>
    </citation>
    <scope>NUCLEOTIDE SEQUENCE [LARGE SCALE GENOMIC DNA]</scope>
    <source>
        <strain evidence="4 5">CCMP1205</strain>
    </source>
</reference>
<proteinExistence type="inferred from homology"/>
<evidence type="ECO:0000256" key="2">
    <source>
        <dbReference type="RuleBase" id="RU365003"/>
    </source>
</evidence>
<gene>
    <name evidence="4" type="ORF">A3770_16p76720</name>
</gene>
<dbReference type="PANTHER" id="PTHR13299">
    <property type="entry name" value="PEROXISOMAL MEMBRANE PROTEIN PEX16"/>
    <property type="match status" value="1"/>
</dbReference>
<dbReference type="Proteomes" id="UP000316726">
    <property type="component" value="Chromosome 16"/>
</dbReference>
<keyword evidence="2" id="KW-0576">Peroxisome</keyword>
<evidence type="ECO:0000313" key="5">
    <source>
        <dbReference type="Proteomes" id="UP000316726"/>
    </source>
</evidence>
<comment type="similarity">
    <text evidence="1 2">Belongs to the peroxin-16 family.</text>
</comment>
<protein>
    <recommendedName>
        <fullName evidence="2">Peroxisomal membrane protein PEX16</fullName>
    </recommendedName>
</protein>
<accession>A0A5B8N088</accession>
<organism evidence="4 5">
    <name type="scientific">Chloropicon primus</name>
    <dbReference type="NCBI Taxonomy" id="1764295"/>
    <lineage>
        <taxon>Eukaryota</taxon>
        <taxon>Viridiplantae</taxon>
        <taxon>Chlorophyta</taxon>
        <taxon>Chloropicophyceae</taxon>
        <taxon>Chloropicales</taxon>
        <taxon>Chloropicaceae</taxon>
        <taxon>Chloropicon</taxon>
    </lineage>
</organism>
<keyword evidence="2" id="KW-0962">Peroxisome biogenesis</keyword>
<dbReference type="OrthoDB" id="2021143at2759"/>
<dbReference type="EMBL" id="CP031049">
    <property type="protein sequence ID" value="QDZ25154.1"/>
    <property type="molecule type" value="Genomic_DNA"/>
</dbReference>
<feature type="compositionally biased region" description="Basic and acidic residues" evidence="3">
    <location>
        <begin position="1"/>
        <end position="10"/>
    </location>
</feature>
<dbReference type="GO" id="GO:0007031">
    <property type="term" value="P:peroxisome organization"/>
    <property type="evidence" value="ECO:0007669"/>
    <property type="project" value="UniProtKB-KW"/>
</dbReference>
<dbReference type="STRING" id="1764295.A0A5B8N088"/>
<dbReference type="Pfam" id="PF08610">
    <property type="entry name" value="Pex16"/>
    <property type="match status" value="2"/>
</dbReference>
<evidence type="ECO:0000256" key="1">
    <source>
        <dbReference type="ARBA" id="ARBA00009505"/>
    </source>
</evidence>
<dbReference type="InterPro" id="IPR013919">
    <property type="entry name" value="Pex16"/>
</dbReference>
<feature type="region of interest" description="Disordered" evidence="3">
    <location>
        <begin position="1"/>
        <end position="77"/>
    </location>
</feature>
<sequence length="443" mass="49326">MEESSFRTAEEGGGEGSEEEEVSSLEIEFSDEDVMGSVPCRDEDDGEREGGRGASVSSKEGRGDGDQSSRRGLERKVGGKGSSLERYAAWYRANEHWIAPFEQALQSAIWFIPDAMGSEVGTELLHSFASMWTVGNEQVMMLTDENAELEELRSVEKRFPQFLLPLLVATVEQFETVVEVLLVQRHHRIQRALVQSGDSAKQPNEAQTLPRDRYKWLCVIEAFKAVMRLGQLYKGKGTGCLLLDGGVSGVAKVVDASSAISTAEVKRIEAFQVFRAKYLVHPNGNAFQDPSGGGKSVLDPSKQTAKFELDITSDDAKLLTLAEMMHVMRPVVYCSLLWRDGARSWRPWVTSLAVEVVSVAMTHRVVSRSYSLKGNPMCQREKEARWARLVLYLARSPFYDGFTRGRLERVRDLLKPVPLIGMAATAGYNLIDEIQGYYTYTSG</sequence>
<comment type="subcellular location">
    <subcellularLocation>
        <location evidence="2">Peroxisome membrane</location>
    </subcellularLocation>
</comment>
<feature type="compositionally biased region" description="Basic and acidic residues" evidence="3">
    <location>
        <begin position="59"/>
        <end position="77"/>
    </location>
</feature>
<feature type="compositionally biased region" description="Acidic residues" evidence="3">
    <location>
        <begin position="12"/>
        <end position="34"/>
    </location>
</feature>
<keyword evidence="5" id="KW-1185">Reference proteome</keyword>
<dbReference type="PANTHER" id="PTHR13299:SF0">
    <property type="entry name" value="PEROXISOMAL MEMBRANE PROTEIN PEX16"/>
    <property type="match status" value="1"/>
</dbReference>
<dbReference type="GO" id="GO:0005778">
    <property type="term" value="C:peroxisomal membrane"/>
    <property type="evidence" value="ECO:0007669"/>
    <property type="project" value="UniProtKB-SubCell"/>
</dbReference>
<name>A0A5B8N088_9CHLO</name>